<comment type="caution">
    <text evidence="2">The sequence shown here is derived from an EMBL/GenBank/DDBJ whole genome shotgun (WGS) entry which is preliminary data.</text>
</comment>
<dbReference type="RefSeq" id="WP_068556471.1">
    <property type="nucleotide sequence ID" value="NZ_LOEE01000041.1"/>
</dbReference>
<dbReference type="Proteomes" id="UP000070456">
    <property type="component" value="Unassembled WGS sequence"/>
</dbReference>
<evidence type="ECO:0000313" key="2">
    <source>
        <dbReference type="EMBL" id="KXG75091.1"/>
    </source>
</evidence>
<dbReference type="OrthoDB" id="2969855at2"/>
<organism evidence="2 3">
    <name type="scientific">Thermotalea metallivorans</name>
    <dbReference type="NCBI Taxonomy" id="520762"/>
    <lineage>
        <taxon>Bacteria</taxon>
        <taxon>Bacillati</taxon>
        <taxon>Bacillota</taxon>
        <taxon>Clostridia</taxon>
        <taxon>Peptostreptococcales</taxon>
        <taxon>Thermotaleaceae</taxon>
        <taxon>Thermotalea</taxon>
    </lineage>
</organism>
<keyword evidence="1" id="KW-0812">Transmembrane</keyword>
<evidence type="ECO:0000313" key="3">
    <source>
        <dbReference type="Proteomes" id="UP000070456"/>
    </source>
</evidence>
<keyword evidence="1" id="KW-0472">Membrane</keyword>
<keyword evidence="3" id="KW-1185">Reference proteome</keyword>
<keyword evidence="1" id="KW-1133">Transmembrane helix</keyword>
<feature type="transmembrane region" description="Helical" evidence="1">
    <location>
        <begin position="43"/>
        <end position="64"/>
    </location>
</feature>
<sequence length="79" mass="9198">MKKFTKTFLAVVLAAFVLQYIWEYTACQIFYVMSEKASSTFLMFSPTLGDVMMPVALYALLSFVNKNPEWILKKWQAKE</sequence>
<proteinExistence type="predicted"/>
<dbReference type="AlphaFoldDB" id="A0A140L3G6"/>
<reference evidence="2 3" key="1">
    <citation type="submission" date="2015-12" db="EMBL/GenBank/DDBJ databases">
        <title>Draft genome sequence of the thermoanaerobe Thermotalea metallivorans, an isolate from the runoff channel of the Great Artesian Basin, Australia.</title>
        <authorList>
            <person name="Patel B.K."/>
        </authorList>
    </citation>
    <scope>NUCLEOTIDE SEQUENCE [LARGE SCALE GENOMIC DNA]</scope>
    <source>
        <strain evidence="2 3">B2-1</strain>
    </source>
</reference>
<protein>
    <submittedName>
        <fullName evidence="2">Uncharacterized protein</fullName>
    </submittedName>
</protein>
<gene>
    <name evidence="2" type="ORF">AN619_19170</name>
</gene>
<evidence type="ECO:0000256" key="1">
    <source>
        <dbReference type="SAM" id="Phobius"/>
    </source>
</evidence>
<dbReference type="EMBL" id="LOEE01000041">
    <property type="protein sequence ID" value="KXG75091.1"/>
    <property type="molecule type" value="Genomic_DNA"/>
</dbReference>
<name>A0A140L3G6_9FIRM</name>
<accession>A0A140L3G6</accession>